<dbReference type="EMBL" id="CAXHTA020000002">
    <property type="protein sequence ID" value="CAL5219715.1"/>
    <property type="molecule type" value="Genomic_DNA"/>
</dbReference>
<reference evidence="12 13" key="1">
    <citation type="submission" date="2024-06" db="EMBL/GenBank/DDBJ databases">
        <authorList>
            <person name="Kraege A."/>
            <person name="Thomma B."/>
        </authorList>
    </citation>
    <scope>NUCLEOTIDE SEQUENCE [LARGE SCALE GENOMIC DNA]</scope>
</reference>
<evidence type="ECO:0000256" key="7">
    <source>
        <dbReference type="ARBA" id="ARBA00022967"/>
    </source>
</evidence>
<dbReference type="Pfam" id="PF00403">
    <property type="entry name" value="HMA"/>
    <property type="match status" value="1"/>
</dbReference>
<evidence type="ECO:0000256" key="5">
    <source>
        <dbReference type="ARBA" id="ARBA00022741"/>
    </source>
</evidence>
<evidence type="ECO:0000256" key="6">
    <source>
        <dbReference type="ARBA" id="ARBA00022840"/>
    </source>
</evidence>
<dbReference type="Pfam" id="PF00122">
    <property type="entry name" value="E1-E2_ATPase"/>
    <property type="match status" value="1"/>
</dbReference>
<dbReference type="PRINTS" id="PR00119">
    <property type="entry name" value="CATATPASE"/>
</dbReference>
<dbReference type="InterPro" id="IPR044492">
    <property type="entry name" value="P_typ_ATPase_HD_dom"/>
</dbReference>
<feature type="domain" description="HMA" evidence="11">
    <location>
        <begin position="4"/>
        <end position="89"/>
    </location>
</feature>
<organism evidence="12 13">
    <name type="scientific">Coccomyxa viridis</name>
    <dbReference type="NCBI Taxonomy" id="1274662"/>
    <lineage>
        <taxon>Eukaryota</taxon>
        <taxon>Viridiplantae</taxon>
        <taxon>Chlorophyta</taxon>
        <taxon>core chlorophytes</taxon>
        <taxon>Trebouxiophyceae</taxon>
        <taxon>Trebouxiophyceae incertae sedis</taxon>
        <taxon>Coccomyxaceae</taxon>
        <taxon>Coccomyxa</taxon>
    </lineage>
</organism>
<dbReference type="PROSITE" id="PS00154">
    <property type="entry name" value="ATPASE_E1_E2"/>
    <property type="match status" value="1"/>
</dbReference>
<dbReference type="InterPro" id="IPR001757">
    <property type="entry name" value="P_typ_ATPase"/>
</dbReference>
<feature type="transmembrane region" description="Helical" evidence="10">
    <location>
        <begin position="122"/>
        <end position="141"/>
    </location>
</feature>
<comment type="subcellular location">
    <subcellularLocation>
        <location evidence="1">Membrane</location>
        <topology evidence="1">Multi-pass membrane protein</topology>
    </subcellularLocation>
</comment>
<dbReference type="PROSITE" id="PS01229">
    <property type="entry name" value="COF_2"/>
    <property type="match status" value="1"/>
</dbReference>
<keyword evidence="8 10" id="KW-1133">Transmembrane helix</keyword>
<dbReference type="InterPro" id="IPR023214">
    <property type="entry name" value="HAD_sf"/>
</dbReference>
<sequence length="800" mass="82277">MLEDVVLLDVSGMHCASCSGRVRRLLEAQPHVTAATVSLATETALVCINIPPLQATPAGQQGEEARSSFLAEVVSQLARLLKDSGFEAALRDRRAAFGQAGDAVAARQRDRQEQLRAAGRRLVLAALLASACFTGHLAHVWPGQVPALVQFLGRPAVHGAMSAAALLGPGRSILVSGFRSAARGAPDMNSLVSLGAVAAFSVSCVAAAMPQLAWRTFFEEPAMLLGVVLMGRTLEQRAKLQASSDMVALRGLLPAQVRLAVQNRQGWAYVPAETVQPGNLTVVLPGDCVPVDGTVVEGASSLNESALTGEPMPVTVSTGSRVAAGAVNCEGRIVVRAERCGNETALADIVHAVEAAQARAAPVQRLADKVAGGFAVGVLALSTATFAFWAAAGPRLFPQVIARHGARAGGRAAALLLAAQLACNVLVVACPCALGLAAPTAVLVGTSQGARRGLLIRGGDILEAASKVDSVVFDKTGTLTVGRPAVTDICPLPSLGTNSAELLSLAAALERESTHPIARAINEAASSQGVLAAIAEPGTVQHELGGGIQGRVNGHHIALGSLEWISKHAELHGSSRPVRLETGASPTHSQTEVFLARDGEVVGSMVLSDRVRGDAADTIRQLQDRGYRTVMLTGDVRSSALAVAEAVGIAEQDVHAGVKPGGKAELVQRLQAGGRRVAMVGDGVNDASALAVADVGIAMGGGVDAASEAAAVVLLGDRLPQVLDALYLSKQTFSKIRQNLCWAFAYNLISLPLAAGAFLPAFGLALTPSISGALMGCSSLAVMANSLLLQRTFRTPASTV</sequence>
<dbReference type="InterPro" id="IPR023299">
    <property type="entry name" value="ATPase_P-typ_cyto_dom_N"/>
</dbReference>
<evidence type="ECO:0000313" key="12">
    <source>
        <dbReference type="EMBL" id="CAL5219715.1"/>
    </source>
</evidence>
<dbReference type="InterPro" id="IPR018303">
    <property type="entry name" value="ATPase_P-typ_P_site"/>
</dbReference>
<evidence type="ECO:0000256" key="4">
    <source>
        <dbReference type="ARBA" id="ARBA00022723"/>
    </source>
</evidence>
<evidence type="ECO:0000259" key="11">
    <source>
        <dbReference type="PROSITE" id="PS50846"/>
    </source>
</evidence>
<dbReference type="SUPFAM" id="SSF56784">
    <property type="entry name" value="HAD-like"/>
    <property type="match status" value="1"/>
</dbReference>
<dbReference type="InterPro" id="IPR027256">
    <property type="entry name" value="P-typ_ATPase_IB"/>
</dbReference>
<feature type="transmembrane region" description="Helical" evidence="10">
    <location>
        <begin position="147"/>
        <end position="167"/>
    </location>
</feature>
<evidence type="ECO:0000256" key="1">
    <source>
        <dbReference type="ARBA" id="ARBA00004141"/>
    </source>
</evidence>
<feature type="transmembrane region" description="Helical" evidence="10">
    <location>
        <begin position="370"/>
        <end position="392"/>
    </location>
</feature>
<keyword evidence="7" id="KW-1278">Translocase</keyword>
<feature type="transmembrane region" description="Helical" evidence="10">
    <location>
        <begin position="412"/>
        <end position="445"/>
    </location>
</feature>
<gene>
    <name evidence="12" type="primary">g1607</name>
    <name evidence="12" type="ORF">VP750_LOCUS1374</name>
</gene>
<dbReference type="PROSITE" id="PS01047">
    <property type="entry name" value="HMA_1"/>
    <property type="match status" value="1"/>
</dbReference>
<evidence type="ECO:0000256" key="3">
    <source>
        <dbReference type="ARBA" id="ARBA00022692"/>
    </source>
</evidence>
<keyword evidence="3 10" id="KW-0812">Transmembrane</keyword>
<evidence type="ECO:0000256" key="10">
    <source>
        <dbReference type="RuleBase" id="RU362081"/>
    </source>
</evidence>
<keyword evidence="4 10" id="KW-0479">Metal-binding</keyword>
<dbReference type="InterPro" id="IPR006121">
    <property type="entry name" value="HMA_dom"/>
</dbReference>
<keyword evidence="13" id="KW-1185">Reference proteome</keyword>
<dbReference type="Gene3D" id="3.40.1110.10">
    <property type="entry name" value="Calcium-transporting ATPase, cytoplasmic domain N"/>
    <property type="match status" value="1"/>
</dbReference>
<dbReference type="PROSITE" id="PS50846">
    <property type="entry name" value="HMA_2"/>
    <property type="match status" value="1"/>
</dbReference>
<dbReference type="Gene3D" id="3.40.50.1000">
    <property type="entry name" value="HAD superfamily/HAD-like"/>
    <property type="match status" value="1"/>
</dbReference>
<dbReference type="Proteomes" id="UP001497392">
    <property type="component" value="Unassembled WGS sequence"/>
</dbReference>
<dbReference type="InterPro" id="IPR036412">
    <property type="entry name" value="HAD-like_sf"/>
</dbReference>
<evidence type="ECO:0000256" key="9">
    <source>
        <dbReference type="ARBA" id="ARBA00023136"/>
    </source>
</evidence>
<dbReference type="PANTHER" id="PTHR43520:SF22">
    <property type="entry name" value="COPPER-TRANSPORTING ATPASE PAA1, CHLOROPLASTIC"/>
    <property type="match status" value="1"/>
</dbReference>
<keyword evidence="9 10" id="KW-0472">Membrane</keyword>
<dbReference type="InterPro" id="IPR023298">
    <property type="entry name" value="ATPase_P-typ_TM_dom_sf"/>
</dbReference>
<dbReference type="SFLD" id="SFLDS00003">
    <property type="entry name" value="Haloacid_Dehalogenase"/>
    <property type="match status" value="1"/>
</dbReference>
<feature type="transmembrane region" description="Helical" evidence="10">
    <location>
        <begin position="740"/>
        <end position="764"/>
    </location>
</feature>
<evidence type="ECO:0000313" key="13">
    <source>
        <dbReference type="Proteomes" id="UP001497392"/>
    </source>
</evidence>
<dbReference type="InterPro" id="IPR059000">
    <property type="entry name" value="ATPase_P-type_domA"/>
</dbReference>
<accession>A0ABP1FIC8</accession>
<evidence type="ECO:0000256" key="2">
    <source>
        <dbReference type="ARBA" id="ARBA00006024"/>
    </source>
</evidence>
<dbReference type="SUPFAM" id="SSF81665">
    <property type="entry name" value="Calcium ATPase, transmembrane domain M"/>
    <property type="match status" value="1"/>
</dbReference>
<feature type="transmembrane region" description="Helical" evidence="10">
    <location>
        <begin position="214"/>
        <end position="231"/>
    </location>
</feature>
<feature type="transmembrane region" description="Helical" evidence="10">
    <location>
        <begin position="770"/>
        <end position="789"/>
    </location>
</feature>
<proteinExistence type="inferred from homology"/>
<evidence type="ECO:0000256" key="8">
    <source>
        <dbReference type="ARBA" id="ARBA00022989"/>
    </source>
</evidence>
<dbReference type="SUPFAM" id="SSF81653">
    <property type="entry name" value="Calcium ATPase, transduction domain A"/>
    <property type="match status" value="1"/>
</dbReference>
<dbReference type="NCBIfam" id="TIGR01494">
    <property type="entry name" value="ATPase_P-type"/>
    <property type="match status" value="1"/>
</dbReference>
<dbReference type="InterPro" id="IPR008250">
    <property type="entry name" value="ATPase_P-typ_transduc_dom_A_sf"/>
</dbReference>
<keyword evidence="6 10" id="KW-0067">ATP-binding</keyword>
<dbReference type="CDD" id="cd00371">
    <property type="entry name" value="HMA"/>
    <property type="match status" value="1"/>
</dbReference>
<protein>
    <submittedName>
        <fullName evidence="12">G1607 protein</fullName>
    </submittedName>
</protein>
<dbReference type="SFLD" id="SFLDF00027">
    <property type="entry name" value="p-type_atpase"/>
    <property type="match status" value="1"/>
</dbReference>
<comment type="caution">
    <text evidence="12">The sequence shown here is derived from an EMBL/GenBank/DDBJ whole genome shotgun (WGS) entry which is preliminary data.</text>
</comment>
<dbReference type="Gene3D" id="2.70.150.10">
    <property type="entry name" value="Calcium-transporting ATPase, cytoplasmic transduction domain A"/>
    <property type="match status" value="1"/>
</dbReference>
<dbReference type="PANTHER" id="PTHR43520">
    <property type="entry name" value="ATP7, ISOFORM B"/>
    <property type="match status" value="1"/>
</dbReference>
<dbReference type="Gene3D" id="3.30.70.100">
    <property type="match status" value="1"/>
</dbReference>
<comment type="similarity">
    <text evidence="2 10">Belongs to the cation transport ATPase (P-type) (TC 3.A.3) family. Type IB subfamily.</text>
</comment>
<feature type="transmembrane region" description="Helical" evidence="10">
    <location>
        <begin position="188"/>
        <end position="208"/>
    </location>
</feature>
<dbReference type="SUPFAM" id="SSF55008">
    <property type="entry name" value="HMA, heavy metal-associated domain"/>
    <property type="match status" value="1"/>
</dbReference>
<name>A0ABP1FIC8_9CHLO</name>
<dbReference type="Pfam" id="PF00702">
    <property type="entry name" value="Hydrolase"/>
    <property type="match status" value="1"/>
</dbReference>
<dbReference type="NCBIfam" id="TIGR01525">
    <property type="entry name" value="ATPase-IB_hvy"/>
    <property type="match status" value="1"/>
</dbReference>
<keyword evidence="5 10" id="KW-0547">Nucleotide-binding</keyword>
<dbReference type="InterPro" id="IPR036163">
    <property type="entry name" value="HMA_dom_sf"/>
</dbReference>
<dbReference type="SFLD" id="SFLDG00002">
    <property type="entry name" value="C1.7:_P-type_atpase_like"/>
    <property type="match status" value="1"/>
</dbReference>
<dbReference type="InterPro" id="IPR017969">
    <property type="entry name" value="Heavy-metal-associated_CS"/>
</dbReference>